<proteinExistence type="predicted"/>
<keyword evidence="2" id="KW-1185">Reference proteome</keyword>
<comment type="caution">
    <text evidence="1">The sequence shown here is derived from an EMBL/GenBank/DDBJ whole genome shotgun (WGS) entry which is preliminary data.</text>
</comment>
<protein>
    <submittedName>
        <fullName evidence="1">Uncharacterized protein</fullName>
    </submittedName>
</protein>
<sequence>MRTGTGRGGPAPMCRGLIPAPDVARQCGCPCRRRRRAVARGPGERQVPFPWARWVSC</sequence>
<organism evidence="1 2">
    <name type="scientific">Actinoplanes digitatis</name>
    <dbReference type="NCBI Taxonomy" id="1868"/>
    <lineage>
        <taxon>Bacteria</taxon>
        <taxon>Bacillati</taxon>
        <taxon>Actinomycetota</taxon>
        <taxon>Actinomycetes</taxon>
        <taxon>Micromonosporales</taxon>
        <taxon>Micromonosporaceae</taxon>
        <taxon>Actinoplanes</taxon>
    </lineage>
</organism>
<dbReference type="AlphaFoldDB" id="A0A7W7HXY0"/>
<evidence type="ECO:0000313" key="2">
    <source>
        <dbReference type="Proteomes" id="UP000578112"/>
    </source>
</evidence>
<reference evidence="1 2" key="1">
    <citation type="submission" date="2020-08" db="EMBL/GenBank/DDBJ databases">
        <title>Sequencing the genomes of 1000 actinobacteria strains.</title>
        <authorList>
            <person name="Klenk H.-P."/>
        </authorList>
    </citation>
    <scope>NUCLEOTIDE SEQUENCE [LARGE SCALE GENOMIC DNA]</scope>
    <source>
        <strain evidence="1 2">DSM 43149</strain>
    </source>
</reference>
<accession>A0A7W7HXY0</accession>
<gene>
    <name evidence="1" type="ORF">BJ971_003394</name>
</gene>
<dbReference type="EMBL" id="JACHNH010000001">
    <property type="protein sequence ID" value="MBB4762838.1"/>
    <property type="molecule type" value="Genomic_DNA"/>
</dbReference>
<name>A0A7W7HXY0_9ACTN</name>
<evidence type="ECO:0000313" key="1">
    <source>
        <dbReference type="EMBL" id="MBB4762838.1"/>
    </source>
</evidence>
<dbReference type="Proteomes" id="UP000578112">
    <property type="component" value="Unassembled WGS sequence"/>
</dbReference>